<dbReference type="InterPro" id="IPR007814">
    <property type="entry name" value="PaaA_PaaC"/>
</dbReference>
<proteinExistence type="predicted"/>
<dbReference type="AlphaFoldDB" id="A0A346A3C6"/>
<dbReference type="PIRSF" id="PIRSF037834">
    <property type="entry name" value="PA_CoA_Oase3"/>
    <property type="match status" value="1"/>
</dbReference>
<sequence length="254" mass="28116">MATMTDAPLFQYTLRLADTALILGHRLSEWVGHSPVIEEDLAFGNMGLDLIGQARALYAYAGEVEGKGRDEDALAYLRDAGDYRNLLLVEQPNGDFANTMVRQFLYAAFAHPYFEALAASKDETLAAIAAKAAKEMAYHVRHAAEWTIRLGDGTDESHARAQDALEELWPYTGEIFEVDPIERALIDIGVAVDPAPLRALWNKTMDDVLGEATLVRPRDGYMQSGGRAGRHSEHLGHILSELQFLQRAYPGATW</sequence>
<dbReference type="Pfam" id="PF05138">
    <property type="entry name" value="PaaA_PaaC"/>
    <property type="match status" value="1"/>
</dbReference>
<dbReference type="Proteomes" id="UP000254889">
    <property type="component" value="Chromosome"/>
</dbReference>
<accession>A0A346A3C6</accession>
<dbReference type="EMBL" id="CP031417">
    <property type="protein sequence ID" value="AXK83673.1"/>
    <property type="molecule type" value="Genomic_DNA"/>
</dbReference>
<protein>
    <submittedName>
        <fullName evidence="1">Phenylacetate-CoA oxygenase subunit PaaI</fullName>
    </submittedName>
</protein>
<name>A0A346A3C6_9HYPH</name>
<dbReference type="Gene3D" id="1.20.1260.10">
    <property type="match status" value="1"/>
</dbReference>
<gene>
    <name evidence="1" type="primary">paaI</name>
    <name evidence="1" type="ORF">DW352_25985</name>
</gene>
<evidence type="ECO:0000313" key="1">
    <source>
        <dbReference type="EMBL" id="AXK83673.1"/>
    </source>
</evidence>
<dbReference type="InterPro" id="IPR052703">
    <property type="entry name" value="Aromatic_CoA_ox/epox"/>
</dbReference>
<dbReference type="KEGG" id="ptaw:DW352_25985"/>
<dbReference type="SUPFAM" id="SSF47240">
    <property type="entry name" value="Ferritin-like"/>
    <property type="match status" value="1"/>
</dbReference>
<dbReference type="GO" id="GO:0010124">
    <property type="term" value="P:phenylacetate catabolic process"/>
    <property type="evidence" value="ECO:0007669"/>
    <property type="project" value="InterPro"/>
</dbReference>
<keyword evidence="2" id="KW-1185">Reference proteome</keyword>
<dbReference type="PANTHER" id="PTHR30458">
    <property type="entry name" value="PHENYLACETIC ACID DEGRADATION PROTEIN PAA"/>
    <property type="match status" value="1"/>
</dbReference>
<dbReference type="InterPro" id="IPR012347">
    <property type="entry name" value="Ferritin-like"/>
</dbReference>
<dbReference type="InterPro" id="IPR009078">
    <property type="entry name" value="Ferritin-like_SF"/>
</dbReference>
<evidence type="ECO:0000313" key="2">
    <source>
        <dbReference type="Proteomes" id="UP000254889"/>
    </source>
</evidence>
<dbReference type="GO" id="GO:0005829">
    <property type="term" value="C:cytosol"/>
    <property type="evidence" value="ECO:0007669"/>
    <property type="project" value="TreeGrafter"/>
</dbReference>
<dbReference type="FunFam" id="1.20.1260.10:FF:000012">
    <property type="entry name" value="1,2-phenylacetyl-CoA epoxidase, subunit C"/>
    <property type="match status" value="1"/>
</dbReference>
<dbReference type="NCBIfam" id="TIGR02158">
    <property type="entry name" value="PA_CoA_Oxy3"/>
    <property type="match status" value="1"/>
</dbReference>
<dbReference type="InterPro" id="IPR011882">
    <property type="entry name" value="PaaC"/>
</dbReference>
<dbReference type="PANTHER" id="PTHR30458:SF0">
    <property type="entry name" value="1,2-PHENYLACETYL-COA EPOXIDASE, SUBUNIT C"/>
    <property type="match status" value="1"/>
</dbReference>
<dbReference type="OrthoDB" id="9789947at2"/>
<organism evidence="1 2">
    <name type="scientific">Pseudolabrys taiwanensis</name>
    <dbReference type="NCBI Taxonomy" id="331696"/>
    <lineage>
        <taxon>Bacteria</taxon>
        <taxon>Pseudomonadati</taxon>
        <taxon>Pseudomonadota</taxon>
        <taxon>Alphaproteobacteria</taxon>
        <taxon>Hyphomicrobiales</taxon>
        <taxon>Xanthobacteraceae</taxon>
        <taxon>Pseudolabrys</taxon>
    </lineage>
</organism>
<reference evidence="1 2" key="1">
    <citation type="submission" date="2018-07" db="EMBL/GenBank/DDBJ databases">
        <authorList>
            <person name="Quirk P.G."/>
            <person name="Krulwich T.A."/>
        </authorList>
    </citation>
    <scope>NUCLEOTIDE SEQUENCE [LARGE SCALE GENOMIC DNA]</scope>
    <source>
        <strain evidence="1 2">CC-BB4</strain>
    </source>
</reference>